<name>A0A843U952_COLES</name>
<accession>A0A843U952</accession>
<dbReference type="AlphaFoldDB" id="A0A843U952"/>
<organism evidence="1 2">
    <name type="scientific">Colocasia esculenta</name>
    <name type="common">Wild taro</name>
    <name type="synonym">Arum esculentum</name>
    <dbReference type="NCBI Taxonomy" id="4460"/>
    <lineage>
        <taxon>Eukaryota</taxon>
        <taxon>Viridiplantae</taxon>
        <taxon>Streptophyta</taxon>
        <taxon>Embryophyta</taxon>
        <taxon>Tracheophyta</taxon>
        <taxon>Spermatophyta</taxon>
        <taxon>Magnoliopsida</taxon>
        <taxon>Liliopsida</taxon>
        <taxon>Araceae</taxon>
        <taxon>Aroideae</taxon>
        <taxon>Colocasieae</taxon>
        <taxon>Colocasia</taxon>
    </lineage>
</organism>
<protein>
    <submittedName>
        <fullName evidence="1">Uncharacterized protein</fullName>
    </submittedName>
</protein>
<dbReference type="Proteomes" id="UP000652761">
    <property type="component" value="Unassembled WGS sequence"/>
</dbReference>
<dbReference type="EMBL" id="NMUH01000486">
    <property type="protein sequence ID" value="MQL80011.1"/>
    <property type="molecule type" value="Genomic_DNA"/>
</dbReference>
<sequence length="252" mass="26178">MGRNEERARDMRGIYPAPSRLPPSIWQGGDHRASGGVMSLEFRNPSWDGAPAFRFLVPDGLDPALLTLHVLIRARRLLGDRDIGEVRIAVRELEPDGPAGADSAPRFVSYAVRRPSGRAKGVLNLSVKFGERVAAPAPYVPCPPKGAEPVTAYPAPPGVAYPPPGAYAPAGYAGYPPTHHPYGYGAPPPPAYGYAPPGYVYGYGAAPVVQAQAPGRSNFGMGMGAGLLGGALGGLMLGDMLSDADGGGGFAF</sequence>
<dbReference type="PANTHER" id="PTHR32246:SF173">
    <property type="entry name" value="C2 DOMAIN-CONTAINING PROTEIN"/>
    <property type="match status" value="1"/>
</dbReference>
<dbReference type="PANTHER" id="PTHR32246">
    <property type="entry name" value="INGRESSION PROTEIN FIC1"/>
    <property type="match status" value="1"/>
</dbReference>
<reference evidence="1" key="1">
    <citation type="submission" date="2017-07" db="EMBL/GenBank/DDBJ databases">
        <title>Taro Niue Genome Assembly and Annotation.</title>
        <authorList>
            <person name="Atibalentja N."/>
            <person name="Keating K."/>
            <person name="Fields C.J."/>
        </authorList>
    </citation>
    <scope>NUCLEOTIDE SEQUENCE</scope>
    <source>
        <strain evidence="1">Niue_2</strain>
        <tissue evidence="1">Leaf</tissue>
    </source>
</reference>
<gene>
    <name evidence="1" type="ORF">Taro_012447</name>
</gene>
<proteinExistence type="predicted"/>
<evidence type="ECO:0000313" key="1">
    <source>
        <dbReference type="EMBL" id="MQL80011.1"/>
    </source>
</evidence>
<dbReference type="OrthoDB" id="270970at2759"/>
<keyword evidence="2" id="KW-1185">Reference proteome</keyword>
<comment type="caution">
    <text evidence="1">The sequence shown here is derived from an EMBL/GenBank/DDBJ whole genome shotgun (WGS) entry which is preliminary data.</text>
</comment>
<evidence type="ECO:0000313" key="2">
    <source>
        <dbReference type="Proteomes" id="UP000652761"/>
    </source>
</evidence>